<protein>
    <submittedName>
        <fullName evidence="1">Uncharacterized protein</fullName>
    </submittedName>
</protein>
<proteinExistence type="predicted"/>
<sequence length="210" mass="22921">MSAVMEAEAQPVLGNVDLLDATPPIEQQIGWLDQLSDDVETYALLWLAAMQTIAVVVRLELRPGQPEVLNLGIRDEAMTRDTSIRINLLVEHMHSAAGRREAIVEALRSRGAVNDFLPADTRGTTAAIRGFLAIGGWVMIDSDGGIETGGLSSRLLDLATPEMERANLIAAGRRMNDAVQRYANRSHIKRVIRRFGLPTSNGWLVLGGRS</sequence>
<evidence type="ECO:0000313" key="1">
    <source>
        <dbReference type="EMBL" id="WCT75015.1"/>
    </source>
</evidence>
<dbReference type="RefSeq" id="WP_273690515.1">
    <property type="nucleotide sequence ID" value="NZ_CP117411.1"/>
</dbReference>
<evidence type="ECO:0000313" key="2">
    <source>
        <dbReference type="Proteomes" id="UP001220395"/>
    </source>
</evidence>
<gene>
    <name evidence="1" type="ORF">PQ455_07305</name>
</gene>
<name>A0ABY7TPZ7_9SPHN</name>
<keyword evidence="2" id="KW-1185">Reference proteome</keyword>
<organism evidence="1 2">
    <name type="scientific">Sphingomonas naphthae</name>
    <dbReference type="NCBI Taxonomy" id="1813468"/>
    <lineage>
        <taxon>Bacteria</taxon>
        <taxon>Pseudomonadati</taxon>
        <taxon>Pseudomonadota</taxon>
        <taxon>Alphaproteobacteria</taxon>
        <taxon>Sphingomonadales</taxon>
        <taxon>Sphingomonadaceae</taxon>
        <taxon>Sphingomonas</taxon>
    </lineage>
</organism>
<dbReference type="Proteomes" id="UP001220395">
    <property type="component" value="Chromosome"/>
</dbReference>
<dbReference type="EMBL" id="CP117411">
    <property type="protein sequence ID" value="WCT75015.1"/>
    <property type="molecule type" value="Genomic_DNA"/>
</dbReference>
<accession>A0ABY7TPZ7</accession>
<reference evidence="1 2" key="1">
    <citation type="submission" date="2023-02" db="EMBL/GenBank/DDBJ databases">
        <title>Genome sequence of Sphingomonas naphthae.</title>
        <authorList>
            <person name="Kim S."/>
            <person name="Heo J."/>
            <person name="Kwon S.-W."/>
        </authorList>
    </citation>
    <scope>NUCLEOTIDE SEQUENCE [LARGE SCALE GENOMIC DNA]</scope>
    <source>
        <strain evidence="1 2">KACC 18716</strain>
    </source>
</reference>